<dbReference type="EMBL" id="LCBL01000002">
    <property type="protein sequence ID" value="KKS09373.1"/>
    <property type="molecule type" value="Genomic_DNA"/>
</dbReference>
<dbReference type="AlphaFoldDB" id="A0A0G0Z8J6"/>
<keyword evidence="1" id="KW-0812">Transmembrane</keyword>
<reference evidence="2 3" key="1">
    <citation type="journal article" date="2015" name="Nature">
        <title>rRNA introns, odd ribosomes, and small enigmatic genomes across a large radiation of phyla.</title>
        <authorList>
            <person name="Brown C.T."/>
            <person name="Hug L.A."/>
            <person name="Thomas B.C."/>
            <person name="Sharon I."/>
            <person name="Castelle C.J."/>
            <person name="Singh A."/>
            <person name="Wilkins M.J."/>
            <person name="Williams K.H."/>
            <person name="Banfield J.F."/>
        </authorList>
    </citation>
    <scope>NUCLEOTIDE SEQUENCE [LARGE SCALE GENOMIC DNA]</scope>
</reference>
<proteinExistence type="predicted"/>
<organism evidence="2 3">
    <name type="scientific">candidate division CPR2 bacterium GW2011_GWC1_41_48</name>
    <dbReference type="NCBI Taxonomy" id="1618344"/>
    <lineage>
        <taxon>Bacteria</taxon>
        <taxon>Bacteria division CPR2</taxon>
    </lineage>
</organism>
<feature type="transmembrane region" description="Helical" evidence="1">
    <location>
        <begin position="7"/>
        <end position="26"/>
    </location>
</feature>
<protein>
    <submittedName>
        <fullName evidence="2">Uncharacterized protein</fullName>
    </submittedName>
</protein>
<comment type="caution">
    <text evidence="2">The sequence shown here is derived from an EMBL/GenBank/DDBJ whole genome shotgun (WGS) entry which is preliminary data.</text>
</comment>
<evidence type="ECO:0000256" key="1">
    <source>
        <dbReference type="SAM" id="Phobius"/>
    </source>
</evidence>
<accession>A0A0G0Z8J6</accession>
<feature type="transmembrane region" description="Helical" evidence="1">
    <location>
        <begin position="38"/>
        <end position="55"/>
    </location>
</feature>
<gene>
    <name evidence="2" type="ORF">UU65_C0002G0151</name>
</gene>
<evidence type="ECO:0000313" key="2">
    <source>
        <dbReference type="EMBL" id="KKS09373.1"/>
    </source>
</evidence>
<name>A0A0G0Z8J6_UNCC2</name>
<keyword evidence="1" id="KW-1133">Transmembrane helix</keyword>
<evidence type="ECO:0000313" key="3">
    <source>
        <dbReference type="Proteomes" id="UP000033869"/>
    </source>
</evidence>
<dbReference type="Proteomes" id="UP000033869">
    <property type="component" value="Unassembled WGS sequence"/>
</dbReference>
<keyword evidence="1" id="KW-0472">Membrane</keyword>
<sequence length="61" mass="6401">MSRSVKAMIVMAGIAAAAAFIGWELQSFQEVLSGHGTTAGYVTVSVTLFCICCGLEEMIAK</sequence>